<sequence>MLVGFDADLATEKNRVSSRIRSVLLSVHPALERAIGKHLYRPVALTLLAEFGGPVGFAAATPAALRRVAKRSAPSIGDQIAESIIAALAEQTVIVPGGGEVELRTENPCAAAERGMSCLRRTRGAIRVRTDQTPGRADPDLDAGRSTPHPPLGNLDVR</sequence>
<dbReference type="Proteomes" id="UP001432000">
    <property type="component" value="Chromosome"/>
</dbReference>
<feature type="region of interest" description="Disordered" evidence="1">
    <location>
        <begin position="123"/>
        <end position="158"/>
    </location>
</feature>
<name>A0ABZ2PRM4_9NOCA</name>
<proteinExistence type="predicted"/>
<gene>
    <name evidence="2" type="ORF">WDS16_17110</name>
</gene>
<evidence type="ECO:0008006" key="4">
    <source>
        <dbReference type="Google" id="ProtNLM"/>
    </source>
</evidence>
<keyword evidence="3" id="KW-1185">Reference proteome</keyword>
<reference evidence="2 3" key="1">
    <citation type="submission" date="2024-03" db="EMBL/GenBank/DDBJ databases">
        <title>Natural products discovery in diverse microorganisms through a two-stage MS feature dereplication strategy.</title>
        <authorList>
            <person name="Zhang R."/>
        </authorList>
    </citation>
    <scope>NUCLEOTIDE SEQUENCE [LARGE SCALE GENOMIC DNA]</scope>
    <source>
        <strain evidence="2 3">18930</strain>
    </source>
</reference>
<accession>A0ABZ2PRM4</accession>
<evidence type="ECO:0000256" key="1">
    <source>
        <dbReference type="SAM" id="MobiDB-lite"/>
    </source>
</evidence>
<dbReference type="EMBL" id="CP147846">
    <property type="protein sequence ID" value="WXG71865.1"/>
    <property type="molecule type" value="Genomic_DNA"/>
</dbReference>
<protein>
    <recommendedName>
        <fullName evidence="4">Transposase</fullName>
    </recommendedName>
</protein>
<organism evidence="2 3">
    <name type="scientific">Rhodococcus sovatensis</name>
    <dbReference type="NCBI Taxonomy" id="1805840"/>
    <lineage>
        <taxon>Bacteria</taxon>
        <taxon>Bacillati</taxon>
        <taxon>Actinomycetota</taxon>
        <taxon>Actinomycetes</taxon>
        <taxon>Mycobacteriales</taxon>
        <taxon>Nocardiaceae</taxon>
        <taxon>Rhodococcus</taxon>
    </lineage>
</organism>
<evidence type="ECO:0000313" key="2">
    <source>
        <dbReference type="EMBL" id="WXG71865.1"/>
    </source>
</evidence>
<evidence type="ECO:0000313" key="3">
    <source>
        <dbReference type="Proteomes" id="UP001432000"/>
    </source>
</evidence>